<evidence type="ECO:0000313" key="3">
    <source>
        <dbReference type="Proteomes" id="UP000433575"/>
    </source>
</evidence>
<accession>A0A6N7S423</accession>
<dbReference type="Proteomes" id="UP000480929">
    <property type="component" value="Unassembled WGS sequence"/>
</dbReference>
<dbReference type="EMBL" id="WKPI01000003">
    <property type="protein sequence ID" value="MSC32190.1"/>
    <property type="molecule type" value="Genomic_DNA"/>
</dbReference>
<evidence type="ECO:0000313" key="1">
    <source>
        <dbReference type="EMBL" id="MSA88643.1"/>
    </source>
</evidence>
<proteinExistence type="predicted"/>
<gene>
    <name evidence="2" type="ORF">GKD88_03550</name>
    <name evidence="1" type="ORF">GKE08_04820</name>
</gene>
<sequence>MFLPTDKNFIIVIAKSTGGIIMHSPQEIMIIRQLDRDLALAGDRLHSRQIYQRSLWIPDEEHRKALLETLEQLSVRVDQLSDQDEVSHFFIHHFHDCLDFLSWEADDFWAHPQVQLGEILHSLKQLWSSDQRRRSLRMTILAEQWTALPACLHALEARFSDLDETDLPLVLARSQALKHQAEQIIPFLDEQEARTRQALSEGVEALALWIERLRADGITENQKIRSDDQRLNTDPEVYRRTLAMKLGVDLDDLLSWYQDEIEATRANVFAIANRLSDTPITTMAEVRALLDDKAGACESAEEMFRRGHEYLARVKAVSRQTLWHPIDELCDLTGVPEELRDSFPWGGYMDGCPYERPLHGRMFLNETNYPAVSDGWIKVNTIHEAYFGHHIQFLRVNSDPLPETMRRGPKADPLIEGTAHRSEHVYETIFAEDPYFPLFTAYRRHHTSVRIQADLMLRWENRPISEAVQLYQKELGFDVKTARGQVLAQEDMFGYFTCYCYGLKKIEQLEKELQLPADEMSRRLFEAGQISMESLRLLLSCSDEARWSILHDYPSLYRFA</sequence>
<dbReference type="Pfam" id="PF05960">
    <property type="entry name" value="DUF885"/>
    <property type="match status" value="1"/>
</dbReference>
<evidence type="ECO:0000313" key="4">
    <source>
        <dbReference type="Proteomes" id="UP000480929"/>
    </source>
</evidence>
<name>A0A6N7S423_9FIRM</name>
<keyword evidence="4" id="KW-1185">Reference proteome</keyword>
<reference evidence="3 4" key="1">
    <citation type="journal article" date="2019" name="Nat. Med.">
        <title>A library of human gut bacterial isolates paired with longitudinal multiomics data enables mechanistic microbiome research.</title>
        <authorList>
            <person name="Poyet M."/>
            <person name="Groussin M."/>
            <person name="Gibbons S.M."/>
            <person name="Avila-Pacheco J."/>
            <person name="Jiang X."/>
            <person name="Kearney S.M."/>
            <person name="Perrotta A.R."/>
            <person name="Berdy B."/>
            <person name="Zhao S."/>
            <person name="Lieberman T.D."/>
            <person name="Swanson P.K."/>
            <person name="Smith M."/>
            <person name="Roesemann S."/>
            <person name="Alexander J.E."/>
            <person name="Rich S.A."/>
            <person name="Livny J."/>
            <person name="Vlamakis H."/>
            <person name="Clish C."/>
            <person name="Bullock K."/>
            <person name="Deik A."/>
            <person name="Scott J."/>
            <person name="Pierce K.A."/>
            <person name="Xavier R.J."/>
            <person name="Alm E.J."/>
        </authorList>
    </citation>
    <scope>NUCLEOTIDE SEQUENCE [LARGE SCALE GENOMIC DNA]</scope>
    <source>
        <strain evidence="1 3">BIOML-A4</strain>
        <strain evidence="2 4">BIOML-A5</strain>
    </source>
</reference>
<dbReference type="EMBL" id="WKPJ01000004">
    <property type="protein sequence ID" value="MSA88643.1"/>
    <property type="molecule type" value="Genomic_DNA"/>
</dbReference>
<dbReference type="AlphaFoldDB" id="A0A6N7S423"/>
<dbReference type="InterPro" id="IPR010281">
    <property type="entry name" value="DUF885"/>
</dbReference>
<protein>
    <submittedName>
        <fullName evidence="1">DUF885 family protein</fullName>
    </submittedName>
</protein>
<dbReference type="OrthoDB" id="9760040at2"/>
<comment type="caution">
    <text evidence="1">The sequence shown here is derived from an EMBL/GenBank/DDBJ whole genome shotgun (WGS) entry which is preliminary data.</text>
</comment>
<organism evidence="1 3">
    <name type="scientific">Holdemania massiliensis</name>
    <dbReference type="NCBI Taxonomy" id="1468449"/>
    <lineage>
        <taxon>Bacteria</taxon>
        <taxon>Bacillati</taxon>
        <taxon>Bacillota</taxon>
        <taxon>Erysipelotrichia</taxon>
        <taxon>Erysipelotrichales</taxon>
        <taxon>Erysipelotrichaceae</taxon>
        <taxon>Holdemania</taxon>
    </lineage>
</organism>
<dbReference type="Proteomes" id="UP000433575">
    <property type="component" value="Unassembled WGS sequence"/>
</dbReference>
<evidence type="ECO:0000313" key="2">
    <source>
        <dbReference type="EMBL" id="MSC32190.1"/>
    </source>
</evidence>